<dbReference type="EMBL" id="CP000236">
    <property type="protein sequence ID" value="ABD44923.1"/>
    <property type="molecule type" value="Genomic_DNA"/>
</dbReference>
<evidence type="ECO:0000313" key="2">
    <source>
        <dbReference type="Proteomes" id="UP000008320"/>
    </source>
</evidence>
<dbReference type="AlphaFoldDB" id="Q2GI55"/>
<sequence length="47" mass="5650">MLIIIEIRFIVKEFIMSIDWSHYFNIVNIIHVMNFNIGHMGNVNMIK</sequence>
<name>Q2GI55_EHRCR</name>
<dbReference type="HOGENOM" id="CLU_3167506_0_0_5"/>
<evidence type="ECO:0000313" key="1">
    <source>
        <dbReference type="EMBL" id="ABD44923.1"/>
    </source>
</evidence>
<reference evidence="1 2" key="1">
    <citation type="journal article" date="2006" name="PLoS Genet.">
        <title>Comparative genomics of emerging human ehrlichiosis agents.</title>
        <authorList>
            <person name="Dunning Hotopp J.C."/>
            <person name="Lin M."/>
            <person name="Madupu R."/>
            <person name="Crabtree J."/>
            <person name="Angiuoli S.V."/>
            <person name="Eisen J.A."/>
            <person name="Seshadri R."/>
            <person name="Ren Q."/>
            <person name="Wu M."/>
            <person name="Utterback T.R."/>
            <person name="Smith S."/>
            <person name="Lewis M."/>
            <person name="Khouri H."/>
            <person name="Zhang C."/>
            <person name="Niu H."/>
            <person name="Lin Q."/>
            <person name="Ohashi N."/>
            <person name="Zhi N."/>
            <person name="Nelson W."/>
            <person name="Brinkac L.M."/>
            <person name="Dodson R.J."/>
            <person name="Rosovitz M.J."/>
            <person name="Sundaram J."/>
            <person name="Daugherty S.C."/>
            <person name="Davidsen T."/>
            <person name="Durkin A.S."/>
            <person name="Gwinn M."/>
            <person name="Haft D.H."/>
            <person name="Selengut J.D."/>
            <person name="Sullivan S.A."/>
            <person name="Zafar N."/>
            <person name="Zhou L."/>
            <person name="Benahmed F."/>
            <person name="Forberger H."/>
            <person name="Halpin R."/>
            <person name="Mulligan S."/>
            <person name="Robinson J."/>
            <person name="White O."/>
            <person name="Rikihisa Y."/>
            <person name="Tettelin H."/>
        </authorList>
    </citation>
    <scope>NUCLEOTIDE SEQUENCE [LARGE SCALE GENOMIC DNA]</scope>
    <source>
        <strain evidence="2">ATCC CRL-10679 / Arkansas</strain>
    </source>
</reference>
<proteinExistence type="predicted"/>
<keyword evidence="2" id="KW-1185">Reference proteome</keyword>
<dbReference type="KEGG" id="ech:ECH_0047"/>
<organism evidence="1 2">
    <name type="scientific">Ehrlichia chaffeensis (strain ATCC CRL-10679 / Arkansas)</name>
    <dbReference type="NCBI Taxonomy" id="205920"/>
    <lineage>
        <taxon>Bacteria</taxon>
        <taxon>Pseudomonadati</taxon>
        <taxon>Pseudomonadota</taxon>
        <taxon>Alphaproteobacteria</taxon>
        <taxon>Rickettsiales</taxon>
        <taxon>Anaplasmataceae</taxon>
        <taxon>Ehrlichia</taxon>
    </lineage>
</organism>
<accession>Q2GI55</accession>
<dbReference type="Proteomes" id="UP000008320">
    <property type="component" value="Chromosome"/>
</dbReference>
<gene>
    <name evidence="1" type="ordered locus">ECH_0047</name>
</gene>
<protein>
    <submittedName>
        <fullName evidence="1">Uncharacterized protein</fullName>
    </submittedName>
</protein>